<keyword evidence="8" id="KW-1185">Reference proteome</keyword>
<dbReference type="AlphaFoldDB" id="A0A316ZE05"/>
<feature type="region of interest" description="Disordered" evidence="5">
    <location>
        <begin position="371"/>
        <end position="406"/>
    </location>
</feature>
<dbReference type="SMART" id="SM01362">
    <property type="entry name" value="DUF663"/>
    <property type="match status" value="1"/>
</dbReference>
<dbReference type="GO" id="GO:0000462">
    <property type="term" value="P:maturation of SSU-rRNA from tricistronic rRNA transcript (SSU-rRNA, 5.8S rRNA, LSU-rRNA)"/>
    <property type="evidence" value="ECO:0007669"/>
    <property type="project" value="TreeGrafter"/>
</dbReference>
<comment type="similarity">
    <text evidence="4">Belongs to the TRAFAC class translation factor GTPase superfamily. Bms1-like GTPase family. TSR1 subfamily.</text>
</comment>
<dbReference type="Pfam" id="PF08142">
    <property type="entry name" value="AARP2CN"/>
    <property type="match status" value="1"/>
</dbReference>
<feature type="region of interest" description="Disordered" evidence="5">
    <location>
        <begin position="1"/>
        <end position="44"/>
    </location>
</feature>
<dbReference type="GO" id="GO:0005525">
    <property type="term" value="F:GTP binding"/>
    <property type="evidence" value="ECO:0007669"/>
    <property type="project" value="TreeGrafter"/>
</dbReference>
<feature type="compositionally biased region" description="Low complexity" evidence="5">
    <location>
        <begin position="382"/>
        <end position="406"/>
    </location>
</feature>
<evidence type="ECO:0000256" key="3">
    <source>
        <dbReference type="ARBA" id="ARBA00023242"/>
    </source>
</evidence>
<dbReference type="SMART" id="SM00785">
    <property type="entry name" value="AARP2CN"/>
    <property type="match status" value="1"/>
</dbReference>
<dbReference type="PANTHER" id="PTHR12858">
    <property type="entry name" value="RIBOSOME BIOGENESIS PROTEIN"/>
    <property type="match status" value="1"/>
</dbReference>
<dbReference type="InterPro" id="IPR039761">
    <property type="entry name" value="Bms1/Tsr1"/>
</dbReference>
<dbReference type="RefSeq" id="XP_025599421.1">
    <property type="nucleotide sequence ID" value="XM_025745157.1"/>
</dbReference>
<evidence type="ECO:0000256" key="5">
    <source>
        <dbReference type="SAM" id="MobiDB-lite"/>
    </source>
</evidence>
<dbReference type="GO" id="GO:0005730">
    <property type="term" value="C:nucleolus"/>
    <property type="evidence" value="ECO:0007669"/>
    <property type="project" value="UniProtKB-SubCell"/>
</dbReference>
<feature type="compositionally biased region" description="Acidic residues" evidence="5">
    <location>
        <begin position="433"/>
        <end position="446"/>
    </location>
</feature>
<dbReference type="GO" id="GO:0000479">
    <property type="term" value="P:endonucleolytic cleavage of tricistronic rRNA transcript (SSU-rRNA, 5.8S rRNA, LSU-rRNA)"/>
    <property type="evidence" value="ECO:0007669"/>
    <property type="project" value="TreeGrafter"/>
</dbReference>
<dbReference type="InterPro" id="IPR012948">
    <property type="entry name" value="AARP2CN"/>
</dbReference>
<dbReference type="Pfam" id="PF22298">
    <property type="entry name" value="Tsr1_G-like"/>
    <property type="match status" value="1"/>
</dbReference>
<evidence type="ECO:0000259" key="6">
    <source>
        <dbReference type="PROSITE" id="PS51714"/>
    </source>
</evidence>
<evidence type="ECO:0000313" key="7">
    <source>
        <dbReference type="EMBL" id="PWN99142.1"/>
    </source>
</evidence>
<protein>
    <submittedName>
        <fullName evidence="7">DUF663-domain-containing protein</fullName>
    </submittedName>
</protein>
<dbReference type="Pfam" id="PF04950">
    <property type="entry name" value="RIBIOP_C"/>
    <property type="match status" value="1"/>
</dbReference>
<dbReference type="EMBL" id="KZ819289">
    <property type="protein sequence ID" value="PWN99142.1"/>
    <property type="molecule type" value="Genomic_DNA"/>
</dbReference>
<dbReference type="GO" id="GO:0003924">
    <property type="term" value="F:GTPase activity"/>
    <property type="evidence" value="ECO:0007669"/>
    <property type="project" value="TreeGrafter"/>
</dbReference>
<evidence type="ECO:0000256" key="4">
    <source>
        <dbReference type="ARBA" id="ARBA00038288"/>
    </source>
</evidence>
<keyword evidence="3" id="KW-0539">Nucleus</keyword>
<feature type="compositionally biased region" description="Basic residues" evidence="5">
    <location>
        <begin position="1"/>
        <end position="11"/>
    </location>
</feature>
<sequence>MAPSASHHHRSVLTQSNKKFGRRHASKGATKALSKGRTESVVPSLRGPLAGAAASPLGARIGRRNRAVQLRKAHDEALLKARDVYGKQNMPRAVVCASLAPDVDAWEVLLRMEADDDVVVTRKAGRCCEIELTRHRTVLQVHCPAYGALFPLLDLAQSSDFLLFFLSASHSIDPGSWGETALRILQAQGMPSVQCAVPTLLPDDAPAKAGARQRASQGARSSLLSFAQYFAPTLEKVHALDDRAERGALFRTLATSTPRRVAWRDARAWGIVEEAAFDAPAGAESGTLSVETWVRGAPLSAQRLVHLPDFGDFIVRRIVAAPLSKRHEKRAKKGDAEMADAEPQQLVLDEREEGYADDLVETNEPDAMAAEQTWPTEEEMADAPAAAAMTADEAVPDAAPGTTPASISKIAAKAKRGEASRRKYEAAWIVESDDEELDEEDGEMMETDSAAAAEEQAALLSEDENFDDEDEDFDDEEDAEALAAYQAQRAEDKAKRARDDEDAKFPDEVDTPLAIPARQRFARYRGLRSLRTSEWDAYEDLPLDYARIFQFDDYRRTRRRVEGEALEEGIAVGQRVKLVLENVPRAAAARAGAFGMPERDSRPVLFGLLRHEHKMSVLNFTVARNTEYEGSVKSKDPLVLCLGPRRLRVNPIWSEHNPANNGSRGTNNVHRFSRFLRGGSGAVSVGTVLAPVTFGGANVPAVLLRERRLDGEMGHDQRGVGANQMPHLVGSGSLLDAAPTRINVKRIVLTGHPFKVHKKTATIRWMFFNSSDVHYFKPIELHTKYGKAGHIKESLGTHGYFKAHFSQPINQMDTIMLPLFKRVFPKWSSLYQDAHQELPIVPDEAEQGDGDAMQMHTREAFAEV</sequence>
<evidence type="ECO:0000256" key="1">
    <source>
        <dbReference type="ARBA" id="ARBA00004604"/>
    </source>
</evidence>
<reference evidence="7 8" key="1">
    <citation type="journal article" date="2018" name="Mol. Biol. Evol.">
        <title>Broad Genomic Sampling Reveals a Smut Pathogenic Ancestry of the Fungal Clade Ustilaginomycotina.</title>
        <authorList>
            <person name="Kijpornyongpan T."/>
            <person name="Mondo S.J."/>
            <person name="Barry K."/>
            <person name="Sandor L."/>
            <person name="Lee J."/>
            <person name="Lipzen A."/>
            <person name="Pangilinan J."/>
            <person name="LaButti K."/>
            <person name="Hainaut M."/>
            <person name="Henrissat B."/>
            <person name="Grigoriev I.V."/>
            <person name="Spatafora J.W."/>
            <person name="Aime M.C."/>
        </authorList>
    </citation>
    <scope>NUCLEOTIDE SEQUENCE [LARGE SCALE GENOMIC DNA]</scope>
    <source>
        <strain evidence="7 8">MCA 4186</strain>
    </source>
</reference>
<dbReference type="GO" id="GO:0030688">
    <property type="term" value="C:preribosome, small subunit precursor"/>
    <property type="evidence" value="ECO:0007669"/>
    <property type="project" value="TreeGrafter"/>
</dbReference>
<organism evidence="7 8">
    <name type="scientific">Tilletiopsis washingtonensis</name>
    <dbReference type="NCBI Taxonomy" id="58919"/>
    <lineage>
        <taxon>Eukaryota</taxon>
        <taxon>Fungi</taxon>
        <taxon>Dikarya</taxon>
        <taxon>Basidiomycota</taxon>
        <taxon>Ustilaginomycotina</taxon>
        <taxon>Exobasidiomycetes</taxon>
        <taxon>Entylomatales</taxon>
        <taxon>Entylomatales incertae sedis</taxon>
        <taxon>Tilletiopsis</taxon>
    </lineage>
</organism>
<dbReference type="InterPro" id="IPR007034">
    <property type="entry name" value="BMS1_TSR1_C"/>
</dbReference>
<comment type="subcellular location">
    <subcellularLocation>
        <location evidence="1">Nucleus</location>
        <location evidence="1">Nucleolus</location>
    </subcellularLocation>
</comment>
<proteinExistence type="inferred from homology"/>
<dbReference type="InterPro" id="IPR030387">
    <property type="entry name" value="G_Bms1/Tsr1_dom"/>
</dbReference>
<dbReference type="OrthoDB" id="119302at2759"/>
<dbReference type="Proteomes" id="UP000245946">
    <property type="component" value="Unassembled WGS sequence"/>
</dbReference>
<name>A0A316ZE05_9BASI</name>
<dbReference type="PANTHER" id="PTHR12858:SF1">
    <property type="entry name" value="PRE-RRNA-PROCESSING PROTEIN TSR1 HOMOLOG"/>
    <property type="match status" value="1"/>
</dbReference>
<dbReference type="STRING" id="58919.A0A316ZE05"/>
<gene>
    <name evidence="7" type="ORF">FA09DRAFT_359746</name>
</gene>
<evidence type="ECO:0000256" key="2">
    <source>
        <dbReference type="ARBA" id="ARBA00022517"/>
    </source>
</evidence>
<dbReference type="GO" id="GO:0034511">
    <property type="term" value="F:U3 snoRNA binding"/>
    <property type="evidence" value="ECO:0007669"/>
    <property type="project" value="TreeGrafter"/>
</dbReference>
<evidence type="ECO:0000313" key="8">
    <source>
        <dbReference type="Proteomes" id="UP000245946"/>
    </source>
</evidence>
<dbReference type="GeneID" id="37272701"/>
<feature type="region of interest" description="Disordered" evidence="5">
    <location>
        <begin position="433"/>
        <end position="454"/>
    </location>
</feature>
<feature type="domain" description="Bms1-type G" evidence="6">
    <location>
        <begin position="90"/>
        <end position="259"/>
    </location>
</feature>
<keyword evidence="2" id="KW-0690">Ribosome biogenesis</keyword>
<dbReference type="PROSITE" id="PS51714">
    <property type="entry name" value="G_BMS1"/>
    <property type="match status" value="1"/>
</dbReference>
<accession>A0A316ZE05</accession>